<sequence>MSPLPEELISEIMMLLDSYSILQMALSCRSFHETFLTKPIRYIYELGLNGMQDAGSNKPPDELLVLLRDRQRRWVELDWKSVHVVKAPGNRLFPKLAAGTLSYSDGTDLFVLYLPSARNPGHALHRTSLDFKIHDFAIDPSQDLVVVLEAIELPSRDRRLSLHCRTISTNLAHPKAAQGVLSFTIPNHPLGDQLWKVRLQIADDVCAFHSGDRVRPRLLLWNWNMGLLLFDSLDEVLPDYIETFNFLRRDAFTLTSSISGGLIHVYLFSPVALANPILIASLALPLPAPSYTVASLWTPSVHLQQHPMPEALFTHSTETRTHVFSVIYRASFDLSLPSKLYFFFIRNLTFLQYVDGPEIAPELQVVSWEQWGENESRFIPMAPGTWSLDAHGDRVVLYQPRRNTIDLLDFSCGTPYLASPEHKRYGRDKPTTLKCGGIFTKDIVTRLPYHSASKAMPLDLHKKMIDEERIVALNQTDDRTELRVYSF</sequence>
<proteinExistence type="predicted"/>
<gene>
    <name evidence="2" type="ORF">AAE3_LOCUS4591</name>
</gene>
<protein>
    <recommendedName>
        <fullName evidence="1">F-box domain-containing protein</fullName>
    </recommendedName>
</protein>
<evidence type="ECO:0000313" key="2">
    <source>
        <dbReference type="EMBL" id="CAA7262334.1"/>
    </source>
</evidence>
<evidence type="ECO:0000259" key="1">
    <source>
        <dbReference type="PROSITE" id="PS50181"/>
    </source>
</evidence>
<dbReference type="Proteomes" id="UP000467700">
    <property type="component" value="Unassembled WGS sequence"/>
</dbReference>
<dbReference type="InterPro" id="IPR036047">
    <property type="entry name" value="F-box-like_dom_sf"/>
</dbReference>
<keyword evidence="3" id="KW-1185">Reference proteome</keyword>
<organism evidence="2 3">
    <name type="scientific">Cyclocybe aegerita</name>
    <name type="common">Black poplar mushroom</name>
    <name type="synonym">Agrocybe aegerita</name>
    <dbReference type="NCBI Taxonomy" id="1973307"/>
    <lineage>
        <taxon>Eukaryota</taxon>
        <taxon>Fungi</taxon>
        <taxon>Dikarya</taxon>
        <taxon>Basidiomycota</taxon>
        <taxon>Agaricomycotina</taxon>
        <taxon>Agaricomycetes</taxon>
        <taxon>Agaricomycetidae</taxon>
        <taxon>Agaricales</taxon>
        <taxon>Agaricineae</taxon>
        <taxon>Bolbitiaceae</taxon>
        <taxon>Cyclocybe</taxon>
    </lineage>
</organism>
<dbReference type="Pfam" id="PF00646">
    <property type="entry name" value="F-box"/>
    <property type="match status" value="1"/>
</dbReference>
<dbReference type="InterPro" id="IPR001810">
    <property type="entry name" value="F-box_dom"/>
</dbReference>
<comment type="caution">
    <text evidence="2">The sequence shown here is derived from an EMBL/GenBank/DDBJ whole genome shotgun (WGS) entry which is preliminary data.</text>
</comment>
<feature type="domain" description="F-box" evidence="1">
    <location>
        <begin position="1"/>
        <end position="46"/>
    </location>
</feature>
<dbReference type="OrthoDB" id="2745718at2759"/>
<dbReference type="AlphaFoldDB" id="A0A8S0W4Q0"/>
<dbReference type="CDD" id="cd09917">
    <property type="entry name" value="F-box_SF"/>
    <property type="match status" value="1"/>
</dbReference>
<dbReference type="PROSITE" id="PS50181">
    <property type="entry name" value="FBOX"/>
    <property type="match status" value="1"/>
</dbReference>
<dbReference type="SUPFAM" id="SSF81383">
    <property type="entry name" value="F-box domain"/>
    <property type="match status" value="1"/>
</dbReference>
<name>A0A8S0W4Q0_CYCAE</name>
<reference evidence="2 3" key="1">
    <citation type="submission" date="2020-01" db="EMBL/GenBank/DDBJ databases">
        <authorList>
            <person name="Gupta K D."/>
        </authorList>
    </citation>
    <scope>NUCLEOTIDE SEQUENCE [LARGE SCALE GENOMIC DNA]</scope>
</reference>
<accession>A0A8S0W4Q0</accession>
<dbReference type="EMBL" id="CACVBS010000035">
    <property type="protein sequence ID" value="CAA7262334.1"/>
    <property type="molecule type" value="Genomic_DNA"/>
</dbReference>
<evidence type="ECO:0000313" key="3">
    <source>
        <dbReference type="Proteomes" id="UP000467700"/>
    </source>
</evidence>